<keyword evidence="3" id="KW-1185">Reference proteome</keyword>
<dbReference type="Proteomes" id="UP000187429">
    <property type="component" value="Unassembled WGS sequence"/>
</dbReference>
<organism evidence="2 3">
    <name type="scientific">Smittium culicis</name>
    <dbReference type="NCBI Taxonomy" id="133412"/>
    <lineage>
        <taxon>Eukaryota</taxon>
        <taxon>Fungi</taxon>
        <taxon>Fungi incertae sedis</taxon>
        <taxon>Zoopagomycota</taxon>
        <taxon>Kickxellomycotina</taxon>
        <taxon>Harpellomycetes</taxon>
        <taxon>Harpellales</taxon>
        <taxon>Legeriomycetaceae</taxon>
        <taxon>Smittium</taxon>
    </lineage>
</organism>
<feature type="compositionally biased region" description="Polar residues" evidence="1">
    <location>
        <begin position="756"/>
        <end position="766"/>
    </location>
</feature>
<dbReference type="EMBL" id="LSSM01000378">
    <property type="protein sequence ID" value="OMJ29089.1"/>
    <property type="molecule type" value="Genomic_DNA"/>
</dbReference>
<protein>
    <submittedName>
        <fullName evidence="2">Uncharacterized protein</fullName>
    </submittedName>
</protein>
<proteinExistence type="predicted"/>
<sequence length="1534" mass="162533">MESTQDINSSKIKGDTDASLYNNRVYKRQLQPINKQNILPSQVEPQIIGASSEFNTEINTNQGTNIVTSAQLFPEIPSRSIINASSETNNNLNQIISASPETNNNLNQIINSLSETNNLNQIINASPETNNNVNQIINDSSETKTAEGLIIGLSSEFNFNNIISQRTGTNLPKTADIGELKQSLIDASSEFNTEFDKFSEIQTQHISSIHSARYSQTEQFTPTQAIFGDIPDIEMIFSLNNDEISATDPDSSESLELEKDTVIKNSILKLNQINLILNEIRSNESPVTLSTPCVPGENSCVYRNGVSPNFYSCDSNSINNFDSCKIGTFCSSSNKGKINCLPFNLTLASNGYVSKNNSNILNLLKSNCTISNISNCTNIPLLPLGINLNQQKNDKNSDTNSSPSNLKVAKDLNSTDSSAIDFFNLNNSMIVDQNIKLSTSGTDELVADSAVTSKAQILDSQQGLLYTPTLNFKNVQDQSSLNVIPKNEYLAYTTSKDDYYNNVLPIYSSGKVIPTSISVLPTSLQSTMNGYYAGVMPTFTGYSRVYPIPSFSDNILQTSENTLSLNSVLPTTLPSSSVSVTPTSFSVLPTSEAISNLPTIQTSHTNIISNLYYANIPAPTSATNNIYYSNAPLFTSIIPNLYYSGSIPSNYFSTPINNPNLSLPPQMISVLPTSIPISNNPIPSLSTMPIIPSVSSEIQNLAIPSLQQNIPTEISPIPAPTDSTVTLTFTPTITISNTLQNSISVLPISASEVNQPLIPNTPPKEQTTLSDSTDSTITITSTPTITLTNTIVNTSSLNLAVAPESIAPSPTLQISPQTSTLLSIDSLLTTLSSNPTISLPIELITSPTIRYYPYVSPTSIVVNSYKAIPPMYGYMNTPVIKTSNFSSDISVLPTSIIPTTPIAIAPPTPAPIDPPALDTPTVLPIISISDTPSVLPTSIIPTTPIAIAPPTPAPIDPPALPTPTILPITSISDTPSVLPTSIIPTTPIAIAPPTPAPIDPPALPTPTVLPVTSISDTPSVLPTSIIPTTPIPIAPPTPAPIDPPALDTPTVLPITSISDTPSVLPTSIIPTTPIAIAPPTPAPIDPPALPTPTVLPVTSISDTPSVLPTSIIPTTPIPIAPPTPAPIDPPALDTPTVLPITSISDTPSVLPTSIIPTTPIPIAPPTPAPVDPPALATPTVLPITTTPVEPSTISSAPPIETPLVTQILPTTLETIPGYSGTIYVEPTQVSYINILPTIVTQTTVSTPNCAAKYLGGSLDPICITSSSISVLPTSSSTPISRSYPVYVQPTSQNNYISSINYVFSFSTSILPTTASISYNTVIQYNNVNTSSDSAKTCNPREYKCLVADGEGTLYNFCDDSQILRLYQCPFGTRCYSPKPGNRNVDCLPISQDPNQYYSNQNQSTTTTITGSFDNSSGILTNLNIGSTFSESASIVSNVQDSINSSIQSETNISTSTINTVPSNGITISASSSATTQGVVNAAIPDSTSNNVVTSSSGQIELNGIVLSSSMLAPGVIADKEILVTPKVKLVPTIG</sequence>
<evidence type="ECO:0000256" key="1">
    <source>
        <dbReference type="SAM" id="MobiDB-lite"/>
    </source>
</evidence>
<feature type="region of interest" description="Disordered" evidence="1">
    <location>
        <begin position="756"/>
        <end position="775"/>
    </location>
</feature>
<evidence type="ECO:0000313" key="2">
    <source>
        <dbReference type="EMBL" id="OMJ29089.1"/>
    </source>
</evidence>
<dbReference type="OrthoDB" id="5769945at2759"/>
<accession>A0A1R1YQB2</accession>
<evidence type="ECO:0000313" key="3">
    <source>
        <dbReference type="Proteomes" id="UP000187429"/>
    </source>
</evidence>
<reference evidence="3" key="1">
    <citation type="submission" date="2017-01" db="EMBL/GenBank/DDBJ databases">
        <authorList>
            <person name="Wang Y."/>
            <person name="White M."/>
            <person name="Kvist S."/>
            <person name="Moncalvo J.-M."/>
        </authorList>
    </citation>
    <scope>NUCLEOTIDE SEQUENCE [LARGE SCALE GENOMIC DNA]</scope>
    <source>
        <strain evidence="3">ID-206-W2</strain>
    </source>
</reference>
<comment type="caution">
    <text evidence="2">The sequence shown here is derived from an EMBL/GenBank/DDBJ whole genome shotgun (WGS) entry which is preliminary data.</text>
</comment>
<gene>
    <name evidence="2" type="ORF">AYI69_g1416</name>
</gene>
<name>A0A1R1YQB2_9FUNG</name>